<evidence type="ECO:0000313" key="3">
    <source>
        <dbReference type="Proteomes" id="UP000540656"/>
    </source>
</evidence>
<evidence type="ECO:0000313" key="2">
    <source>
        <dbReference type="EMBL" id="NYG58561.1"/>
    </source>
</evidence>
<accession>A0A7Y9RZW9</accession>
<name>A0A7Y9RZW9_9ACTN</name>
<reference evidence="2 3" key="1">
    <citation type="submission" date="2020-07" db="EMBL/GenBank/DDBJ databases">
        <title>Sequencing the genomes of 1000 actinobacteria strains.</title>
        <authorList>
            <person name="Klenk H.-P."/>
        </authorList>
    </citation>
    <scope>NUCLEOTIDE SEQUENCE [LARGE SCALE GENOMIC DNA]</scope>
    <source>
        <strain evidence="2 3">DSM 23819</strain>
    </source>
</reference>
<organism evidence="2 3">
    <name type="scientific">Nocardioides daedukensis</name>
    <dbReference type="NCBI Taxonomy" id="634462"/>
    <lineage>
        <taxon>Bacteria</taxon>
        <taxon>Bacillati</taxon>
        <taxon>Actinomycetota</taxon>
        <taxon>Actinomycetes</taxon>
        <taxon>Propionibacteriales</taxon>
        <taxon>Nocardioidaceae</taxon>
        <taxon>Nocardioides</taxon>
    </lineage>
</organism>
<dbReference type="AlphaFoldDB" id="A0A7Y9RZW9"/>
<proteinExistence type="predicted"/>
<dbReference type="RefSeq" id="WP_179501713.1">
    <property type="nucleotide sequence ID" value="NZ_JACCAA010000001.1"/>
</dbReference>
<evidence type="ECO:0000256" key="1">
    <source>
        <dbReference type="SAM" id="MobiDB-lite"/>
    </source>
</evidence>
<feature type="compositionally biased region" description="Basic residues" evidence="1">
    <location>
        <begin position="131"/>
        <end position="140"/>
    </location>
</feature>
<keyword evidence="3" id="KW-1185">Reference proteome</keyword>
<gene>
    <name evidence="2" type="ORF">BJ980_001484</name>
</gene>
<sequence>MAKSTGKTKLGTAAVVIGTGAKLAVKYGPQAKIAWDKGGKQAAEAATRGARSLTARRKAMRHAETVVDGSVLKVAPEGTTAYVVFSGEEPVATYPPAEQPYVVLLAHADLSRRVRPEPAPANTSSRLIGSARKRLGRPKA</sequence>
<dbReference type="Proteomes" id="UP000540656">
    <property type="component" value="Unassembled WGS sequence"/>
</dbReference>
<dbReference type="EMBL" id="JACCAA010000001">
    <property type="protein sequence ID" value="NYG58561.1"/>
    <property type="molecule type" value="Genomic_DNA"/>
</dbReference>
<comment type="caution">
    <text evidence="2">The sequence shown here is derived from an EMBL/GenBank/DDBJ whole genome shotgun (WGS) entry which is preliminary data.</text>
</comment>
<feature type="region of interest" description="Disordered" evidence="1">
    <location>
        <begin position="112"/>
        <end position="140"/>
    </location>
</feature>
<protein>
    <submittedName>
        <fullName evidence="2">Uncharacterized protein</fullName>
    </submittedName>
</protein>